<dbReference type="Proteomes" id="UP000283644">
    <property type="component" value="Unassembled WGS sequence"/>
</dbReference>
<reference evidence="1 2" key="1">
    <citation type="submission" date="2018-09" db="EMBL/GenBank/DDBJ databases">
        <title>Genome sequencing of Nocardioides immobilis CCTCC AB 2017083 for comparison to Nocardioides silvaticus.</title>
        <authorList>
            <person name="Li C."/>
            <person name="Wang G."/>
        </authorList>
    </citation>
    <scope>NUCLEOTIDE SEQUENCE [LARGE SCALE GENOMIC DNA]</scope>
    <source>
        <strain evidence="1 2">CCTCC AB 2017083</strain>
    </source>
</reference>
<protein>
    <submittedName>
        <fullName evidence="1">Uncharacterized protein</fullName>
    </submittedName>
</protein>
<accession>A0A417Y7Z4</accession>
<keyword evidence="2" id="KW-1185">Reference proteome</keyword>
<gene>
    <name evidence="1" type="ORF">D0Z08_01935</name>
</gene>
<dbReference type="EMBL" id="QXGH01000009">
    <property type="protein sequence ID" value="RHW28641.1"/>
    <property type="molecule type" value="Genomic_DNA"/>
</dbReference>
<evidence type="ECO:0000313" key="2">
    <source>
        <dbReference type="Proteomes" id="UP000283644"/>
    </source>
</evidence>
<name>A0A417Y7Z4_9ACTN</name>
<sequence>MRVDAVGAVTGWAALRLYGAAFFDGLAPDGRTTMPVPLVSPHHLADTADSITSRASLAGHRLWVVQGVRCVGVERAVVDEIARVDDLREAVVVIDMACAARITSLARIRSYAERHPRARALVLSALALASEHSLSPQETRMRLVWVLDAGWPEPACNRIVYAPSGQILGRPDLLDMETGVVGEYNGAFHRGRARHRSDVGRAELFRSHGLEPFEVVAGDGPEVQIARMRSARERALGGVTPRRWTTDPPPGALVPAEMSVDEELDLHAWPAD</sequence>
<evidence type="ECO:0000313" key="1">
    <source>
        <dbReference type="EMBL" id="RHW28641.1"/>
    </source>
</evidence>
<dbReference type="AlphaFoldDB" id="A0A417Y7Z4"/>
<dbReference type="RefSeq" id="WP_118922083.1">
    <property type="nucleotide sequence ID" value="NZ_QXGH01000009.1"/>
</dbReference>
<comment type="caution">
    <text evidence="1">The sequence shown here is derived from an EMBL/GenBank/DDBJ whole genome shotgun (WGS) entry which is preliminary data.</text>
</comment>
<organism evidence="1 2">
    <name type="scientific">Nocardioides immobilis</name>
    <dbReference type="NCBI Taxonomy" id="2049295"/>
    <lineage>
        <taxon>Bacteria</taxon>
        <taxon>Bacillati</taxon>
        <taxon>Actinomycetota</taxon>
        <taxon>Actinomycetes</taxon>
        <taxon>Propionibacteriales</taxon>
        <taxon>Nocardioidaceae</taxon>
        <taxon>Nocardioides</taxon>
    </lineage>
</organism>
<dbReference type="OrthoDB" id="3771067at2"/>
<proteinExistence type="predicted"/>